<dbReference type="InterPro" id="IPR001980">
    <property type="entry name" value="PPAT"/>
</dbReference>
<dbReference type="PRINTS" id="PR01020">
    <property type="entry name" value="LPSBIOSNTHSS"/>
</dbReference>
<keyword evidence="5 9" id="KW-0067">ATP-binding</keyword>
<keyword evidence="1 9" id="KW-0963">Cytoplasm</keyword>
<evidence type="ECO:0000256" key="5">
    <source>
        <dbReference type="ARBA" id="ARBA00022840"/>
    </source>
</evidence>
<dbReference type="HAMAP" id="MF_00151">
    <property type="entry name" value="PPAT_bact"/>
    <property type="match status" value="1"/>
</dbReference>
<organism evidence="11 12">
    <name type="scientific">Catenovulum sediminis</name>
    <dbReference type="NCBI Taxonomy" id="1740262"/>
    <lineage>
        <taxon>Bacteria</taxon>
        <taxon>Pseudomonadati</taxon>
        <taxon>Pseudomonadota</taxon>
        <taxon>Gammaproteobacteria</taxon>
        <taxon>Alteromonadales</taxon>
        <taxon>Alteromonadaceae</taxon>
        <taxon>Catenovulum</taxon>
    </lineage>
</organism>
<feature type="binding site" evidence="9">
    <location>
        <begin position="10"/>
        <end position="11"/>
    </location>
    <ligand>
        <name>ATP</name>
        <dbReference type="ChEBI" id="CHEBI:30616"/>
    </ligand>
</feature>
<evidence type="ECO:0000256" key="1">
    <source>
        <dbReference type="ARBA" id="ARBA00022490"/>
    </source>
</evidence>
<dbReference type="Gene3D" id="3.40.50.620">
    <property type="entry name" value="HUPs"/>
    <property type="match status" value="1"/>
</dbReference>
<dbReference type="CDD" id="cd02163">
    <property type="entry name" value="PPAT"/>
    <property type="match status" value="1"/>
</dbReference>
<evidence type="ECO:0000256" key="6">
    <source>
        <dbReference type="ARBA" id="ARBA00022842"/>
    </source>
</evidence>
<dbReference type="GO" id="GO:0004595">
    <property type="term" value="F:pantetheine-phosphate adenylyltransferase activity"/>
    <property type="evidence" value="ECO:0007669"/>
    <property type="project" value="UniProtKB-EC"/>
</dbReference>
<keyword evidence="6 9" id="KW-0460">Magnesium</keyword>
<accession>A0ABV1RI71</accession>
<evidence type="ECO:0000256" key="3">
    <source>
        <dbReference type="ARBA" id="ARBA00022695"/>
    </source>
</evidence>
<dbReference type="InterPro" id="IPR004821">
    <property type="entry name" value="Cyt_trans-like"/>
</dbReference>
<evidence type="ECO:0000256" key="2">
    <source>
        <dbReference type="ARBA" id="ARBA00022679"/>
    </source>
</evidence>
<feature type="binding site" evidence="9">
    <location>
        <position position="18"/>
    </location>
    <ligand>
        <name>ATP</name>
        <dbReference type="ChEBI" id="CHEBI:30616"/>
    </ligand>
</feature>
<keyword evidence="2 9" id="KW-0808">Transferase</keyword>
<feature type="binding site" evidence="9">
    <location>
        <position position="74"/>
    </location>
    <ligand>
        <name>substrate</name>
    </ligand>
</feature>
<comment type="pathway">
    <text evidence="9">Cofactor biosynthesis; coenzyme A biosynthesis; CoA from (R)-pantothenate: step 4/5.</text>
</comment>
<gene>
    <name evidence="9 11" type="primary">coaD</name>
    <name evidence="11" type="ORF">ABS311_11295</name>
</gene>
<comment type="caution">
    <text evidence="11">The sequence shown here is derived from an EMBL/GenBank/DDBJ whole genome shotgun (WGS) entry which is preliminary data.</text>
</comment>
<comment type="subunit">
    <text evidence="9">Homohexamer.</text>
</comment>
<reference evidence="11 12" key="1">
    <citation type="submission" date="2024-06" db="EMBL/GenBank/DDBJ databases">
        <authorList>
            <person name="Chen R.Y."/>
        </authorList>
    </citation>
    <scope>NUCLEOTIDE SEQUENCE [LARGE SCALE GENOMIC DNA]</scope>
    <source>
        <strain evidence="11 12">D2</strain>
    </source>
</reference>
<comment type="subcellular location">
    <subcellularLocation>
        <location evidence="9">Cytoplasm</location>
    </subcellularLocation>
</comment>
<feature type="domain" description="Cytidyltransferase-like" evidence="10">
    <location>
        <begin position="6"/>
        <end position="134"/>
    </location>
</feature>
<dbReference type="SUPFAM" id="SSF52374">
    <property type="entry name" value="Nucleotidylyl transferase"/>
    <property type="match status" value="1"/>
</dbReference>
<dbReference type="Proteomes" id="UP001467690">
    <property type="component" value="Unassembled WGS sequence"/>
</dbReference>
<evidence type="ECO:0000313" key="12">
    <source>
        <dbReference type="Proteomes" id="UP001467690"/>
    </source>
</evidence>
<feature type="binding site" evidence="9">
    <location>
        <position position="10"/>
    </location>
    <ligand>
        <name>substrate</name>
    </ligand>
</feature>
<feature type="binding site" evidence="9">
    <location>
        <position position="88"/>
    </location>
    <ligand>
        <name>substrate</name>
    </ligand>
</feature>
<evidence type="ECO:0000313" key="11">
    <source>
        <dbReference type="EMBL" id="MER2492461.1"/>
    </source>
</evidence>
<dbReference type="PANTHER" id="PTHR21342">
    <property type="entry name" value="PHOSPHOPANTETHEINE ADENYLYLTRANSFERASE"/>
    <property type="match status" value="1"/>
</dbReference>
<feature type="binding site" evidence="9">
    <location>
        <begin position="89"/>
        <end position="91"/>
    </location>
    <ligand>
        <name>ATP</name>
        <dbReference type="ChEBI" id="CHEBI:30616"/>
    </ligand>
</feature>
<keyword evidence="7 9" id="KW-0173">Coenzyme A biosynthesis</keyword>
<comment type="catalytic activity">
    <reaction evidence="8 9">
        <text>(R)-4'-phosphopantetheine + ATP + H(+) = 3'-dephospho-CoA + diphosphate</text>
        <dbReference type="Rhea" id="RHEA:19801"/>
        <dbReference type="ChEBI" id="CHEBI:15378"/>
        <dbReference type="ChEBI" id="CHEBI:30616"/>
        <dbReference type="ChEBI" id="CHEBI:33019"/>
        <dbReference type="ChEBI" id="CHEBI:57328"/>
        <dbReference type="ChEBI" id="CHEBI:61723"/>
        <dbReference type="EC" id="2.7.7.3"/>
    </reaction>
</comment>
<comment type="similarity">
    <text evidence="9">Belongs to the bacterial CoaD family.</text>
</comment>
<dbReference type="EC" id="2.7.7.3" evidence="9"/>
<feature type="binding site" evidence="9">
    <location>
        <position position="99"/>
    </location>
    <ligand>
        <name>ATP</name>
        <dbReference type="ChEBI" id="CHEBI:30616"/>
    </ligand>
</feature>
<dbReference type="PANTHER" id="PTHR21342:SF1">
    <property type="entry name" value="PHOSPHOPANTETHEINE ADENYLYLTRANSFERASE"/>
    <property type="match status" value="1"/>
</dbReference>
<sequence>MSIIAIYPGTFDPITNGHIDLIERASRMFTQLIVGVANSPSKKPLFNLTERVELVEKVTTHLNNVSVIGFSGLLVDLAKENKATVLVRGVRAVADFEYEFQLANVNRSLYPALETIFLTPIEKNSYISSSIVKEVARHGGDVSNFVAAVVATRLRDKLTEN</sequence>
<feature type="binding site" evidence="9">
    <location>
        <position position="42"/>
    </location>
    <ligand>
        <name>substrate</name>
    </ligand>
</feature>
<dbReference type="Pfam" id="PF01467">
    <property type="entry name" value="CTP_transf_like"/>
    <property type="match status" value="1"/>
</dbReference>
<feature type="site" description="Transition state stabilizer" evidence="9">
    <location>
        <position position="18"/>
    </location>
</feature>
<evidence type="ECO:0000259" key="10">
    <source>
        <dbReference type="Pfam" id="PF01467"/>
    </source>
</evidence>
<keyword evidence="12" id="KW-1185">Reference proteome</keyword>
<dbReference type="RefSeq" id="WP_350401978.1">
    <property type="nucleotide sequence ID" value="NZ_JBELOE010000212.1"/>
</dbReference>
<keyword evidence="4 9" id="KW-0547">Nucleotide-binding</keyword>
<protein>
    <recommendedName>
        <fullName evidence="9">Phosphopantetheine adenylyltransferase</fullName>
        <ecNumber evidence="9">2.7.7.3</ecNumber>
    </recommendedName>
    <alternativeName>
        <fullName evidence="9">Dephospho-CoA pyrophosphorylase</fullName>
    </alternativeName>
    <alternativeName>
        <fullName evidence="9">Pantetheine-phosphate adenylyltransferase</fullName>
        <shortName evidence="9">PPAT</shortName>
    </alternativeName>
</protein>
<comment type="cofactor">
    <cofactor evidence="9">
        <name>Mg(2+)</name>
        <dbReference type="ChEBI" id="CHEBI:18420"/>
    </cofactor>
</comment>
<evidence type="ECO:0000256" key="9">
    <source>
        <dbReference type="HAMAP-Rule" id="MF_00151"/>
    </source>
</evidence>
<name>A0ABV1RI71_9ALTE</name>
<evidence type="ECO:0000256" key="8">
    <source>
        <dbReference type="ARBA" id="ARBA00029346"/>
    </source>
</evidence>
<dbReference type="NCBIfam" id="TIGR00125">
    <property type="entry name" value="cyt_tran_rel"/>
    <property type="match status" value="1"/>
</dbReference>
<evidence type="ECO:0000256" key="7">
    <source>
        <dbReference type="ARBA" id="ARBA00022993"/>
    </source>
</evidence>
<keyword evidence="3 9" id="KW-0548">Nucleotidyltransferase</keyword>
<proteinExistence type="inferred from homology"/>
<evidence type="ECO:0000256" key="4">
    <source>
        <dbReference type="ARBA" id="ARBA00022741"/>
    </source>
</evidence>
<dbReference type="NCBIfam" id="TIGR01510">
    <property type="entry name" value="coaD_prev_kdtB"/>
    <property type="match status" value="1"/>
</dbReference>
<comment type="function">
    <text evidence="9">Reversibly transfers an adenylyl group from ATP to 4'-phosphopantetheine, yielding dephospho-CoA (dPCoA) and pyrophosphate.</text>
</comment>
<dbReference type="EMBL" id="JBELOE010000212">
    <property type="protein sequence ID" value="MER2492461.1"/>
    <property type="molecule type" value="Genomic_DNA"/>
</dbReference>
<dbReference type="InterPro" id="IPR014729">
    <property type="entry name" value="Rossmann-like_a/b/a_fold"/>
</dbReference>
<feature type="binding site" evidence="9">
    <location>
        <begin position="124"/>
        <end position="130"/>
    </location>
    <ligand>
        <name>ATP</name>
        <dbReference type="ChEBI" id="CHEBI:30616"/>
    </ligand>
</feature>